<evidence type="ECO:0000256" key="3">
    <source>
        <dbReference type="ARBA" id="ARBA00022452"/>
    </source>
</evidence>
<keyword evidence="2 7" id="KW-0813">Transport</keyword>
<dbReference type="SUPFAM" id="SSF49464">
    <property type="entry name" value="Carboxypeptidase regulatory domain-like"/>
    <property type="match status" value="1"/>
</dbReference>
<evidence type="ECO:0000259" key="9">
    <source>
        <dbReference type="Pfam" id="PF07715"/>
    </source>
</evidence>
<dbReference type="RefSeq" id="WP_163951469.1">
    <property type="nucleotide sequence ID" value="NZ_JAAFZH010000008.1"/>
</dbReference>
<dbReference type="NCBIfam" id="TIGR04057">
    <property type="entry name" value="SusC_RagA_signa"/>
    <property type="match status" value="1"/>
</dbReference>
<gene>
    <name evidence="10" type="ORF">GK108_17715</name>
</gene>
<keyword evidence="4 7" id="KW-0812">Transmembrane</keyword>
<dbReference type="InterPro" id="IPR008969">
    <property type="entry name" value="CarboxyPept-like_regulatory"/>
</dbReference>
<dbReference type="InterPro" id="IPR037066">
    <property type="entry name" value="Plug_dom_sf"/>
</dbReference>
<dbReference type="Pfam" id="PF07715">
    <property type="entry name" value="Plug"/>
    <property type="match status" value="1"/>
</dbReference>
<accession>A0A6L9L7X1</accession>
<protein>
    <submittedName>
        <fullName evidence="10">SusC/RagA family TonB-linked outer membrane protein</fullName>
    </submittedName>
</protein>
<dbReference type="Gene3D" id="2.40.170.20">
    <property type="entry name" value="TonB-dependent receptor, beta-barrel domain"/>
    <property type="match status" value="1"/>
</dbReference>
<comment type="subcellular location">
    <subcellularLocation>
        <location evidence="1 7">Cell outer membrane</location>
        <topology evidence="1 7">Multi-pass membrane protein</topology>
    </subcellularLocation>
</comment>
<evidence type="ECO:0000256" key="5">
    <source>
        <dbReference type="ARBA" id="ARBA00023136"/>
    </source>
</evidence>
<dbReference type="NCBIfam" id="TIGR04056">
    <property type="entry name" value="OMP_RagA_SusC"/>
    <property type="match status" value="1"/>
</dbReference>
<dbReference type="GO" id="GO:0009279">
    <property type="term" value="C:cell outer membrane"/>
    <property type="evidence" value="ECO:0007669"/>
    <property type="project" value="UniProtKB-SubCell"/>
</dbReference>
<dbReference type="InterPro" id="IPR023996">
    <property type="entry name" value="TonB-dep_OMP_SusC/RagA"/>
</dbReference>
<dbReference type="FunFam" id="2.170.130.10:FF:000008">
    <property type="entry name" value="SusC/RagA family TonB-linked outer membrane protein"/>
    <property type="match status" value="1"/>
</dbReference>
<reference evidence="10 11" key="1">
    <citation type="submission" date="2020-02" db="EMBL/GenBank/DDBJ databases">
        <title>Draft genome sequence of two Spirosoma agri KCTC 52727 and Spirosoma terrae KCTC 52035.</title>
        <authorList>
            <person name="Rojas J."/>
            <person name="Ambika Manirajan B."/>
            <person name="Suarez C."/>
            <person name="Ratering S."/>
            <person name="Schnell S."/>
        </authorList>
    </citation>
    <scope>NUCLEOTIDE SEQUENCE [LARGE SCALE GENOMIC DNA]</scope>
    <source>
        <strain evidence="10 11">KCTC 52035</strain>
    </source>
</reference>
<keyword evidence="3 7" id="KW-1134">Transmembrane beta strand</keyword>
<dbReference type="PROSITE" id="PS52016">
    <property type="entry name" value="TONB_DEPENDENT_REC_3"/>
    <property type="match status" value="1"/>
</dbReference>
<evidence type="ECO:0000256" key="7">
    <source>
        <dbReference type="PROSITE-ProRule" id="PRU01360"/>
    </source>
</evidence>
<evidence type="ECO:0000256" key="4">
    <source>
        <dbReference type="ARBA" id="ARBA00022692"/>
    </source>
</evidence>
<keyword evidence="5 7" id="KW-0472">Membrane</keyword>
<dbReference type="InterPro" id="IPR023997">
    <property type="entry name" value="TonB-dep_OMP_SusC/RagA_CS"/>
</dbReference>
<sequence length="1016" mass="109077">MQKIFSRQWQRILYTGCLQVVLCLFTVSYGSPRDVASMSRNHPMPSDQPADRAISGIVSDETGAGLPGVSVLMKGTQRGTVTDKDGAYRLTVADGAVTITFSFVGYVSQDVAVSNQTVVNVTLKPETKSLDEIVVVGYGTARKKDLTGAVTSVTAKDFNKGNFTSPDQLIQGKVSGVQILNNSGQPGGAATVKIRGNSAITGSGQPLYVVDGVPLDNRSARPGLNANGLGNTPGGNPLNFLNPADIASIDVLKDASATAIYGSRAAYGVVIINTKRGQSGQAKVDVGLNTGVSTIFRKIDVLNADQYREAIKYYGVSPLNDRGGNVDAFDAILRKGMQQNYTIAVSGGNESGKYRISAGYLNQEGIINKTGFKKYTANFSGNLKFLESKKLGLDMNVNSSQYIEDIAAITNDAGSNGSLIGHALQWNPTDSLRKANGSLNIKAGAVINPLAMSELYNDQSKVTTILASISPYFKFTDWLEYRMLYSINYSAGGRRASIHQDININATQGRGWASIGNSELSTQQFTHTLNFNKDILPDLNLNALVGFEYMSFANKGSAMSALGPASGFGNYGLDYTNYIQYSNTTGRTVSSFVDPTSELQSYFGRAIGNYKDRYLITATLRADGSSKFGANNKYGYFPSFSAAWNISNEKFFQISTINSLKLRGGWGKTGNQEFPSGSSQARYSFTDNGGLGQTNNPNPDLKWQSDKQFNVGFDVALLNNRLSATVDYFNKTTTDLLFPSPPIQPAPPGSVIRWINLDGRIENKGLEVALEASVISKENFSWDLAANATFIKNSVSGLTAPILTGALSGPGLSGVSVEVIQNGLPINAFFTRRYLGMNESTGLATYEDAGNTFFYVGNPNPKTLLGLSTTLRYKKLSLIANMNGAFGHDIYNNTNNAVISVGLINGGRNIGLSLFKEPTKESIANPVTPSSRFLEKGDYLKMTNATLSYAIGNVGKAIRGASVYVTGQNLFVISKYTGFDPEVNVNKAINGVPSVGIDYAAYPPARTLMFGINFSL</sequence>
<dbReference type="SUPFAM" id="SSF56935">
    <property type="entry name" value="Porins"/>
    <property type="match status" value="1"/>
</dbReference>
<dbReference type="Gene3D" id="2.60.40.1120">
    <property type="entry name" value="Carboxypeptidase-like, regulatory domain"/>
    <property type="match status" value="1"/>
</dbReference>
<dbReference type="AlphaFoldDB" id="A0A6L9L7X1"/>
<dbReference type="Proteomes" id="UP000474175">
    <property type="component" value="Unassembled WGS sequence"/>
</dbReference>
<dbReference type="EMBL" id="JAAFZH010000008">
    <property type="protein sequence ID" value="NDU96725.1"/>
    <property type="molecule type" value="Genomic_DNA"/>
</dbReference>
<feature type="domain" description="TonB-dependent receptor plug" evidence="9">
    <location>
        <begin position="143"/>
        <end position="269"/>
    </location>
</feature>
<keyword evidence="6 7" id="KW-0998">Cell outer membrane</keyword>
<keyword evidence="11" id="KW-1185">Reference proteome</keyword>
<dbReference type="Gene3D" id="2.170.130.10">
    <property type="entry name" value="TonB-dependent receptor, plug domain"/>
    <property type="match status" value="1"/>
</dbReference>
<evidence type="ECO:0000256" key="1">
    <source>
        <dbReference type="ARBA" id="ARBA00004571"/>
    </source>
</evidence>
<evidence type="ECO:0000256" key="6">
    <source>
        <dbReference type="ARBA" id="ARBA00023237"/>
    </source>
</evidence>
<dbReference type="InterPro" id="IPR039426">
    <property type="entry name" value="TonB-dep_rcpt-like"/>
</dbReference>
<proteinExistence type="inferred from homology"/>
<feature type="transmembrane region" description="Helical" evidence="8">
    <location>
        <begin position="12"/>
        <end position="31"/>
    </location>
</feature>
<dbReference type="Pfam" id="PF13715">
    <property type="entry name" value="CarbopepD_reg_2"/>
    <property type="match status" value="1"/>
</dbReference>
<evidence type="ECO:0000313" key="10">
    <source>
        <dbReference type="EMBL" id="NDU96725.1"/>
    </source>
</evidence>
<comment type="caution">
    <text evidence="10">The sequence shown here is derived from an EMBL/GenBank/DDBJ whole genome shotgun (WGS) entry which is preliminary data.</text>
</comment>
<evidence type="ECO:0000313" key="11">
    <source>
        <dbReference type="Proteomes" id="UP000474175"/>
    </source>
</evidence>
<dbReference type="InterPro" id="IPR036942">
    <property type="entry name" value="Beta-barrel_TonB_sf"/>
</dbReference>
<name>A0A6L9L7X1_9BACT</name>
<dbReference type="InterPro" id="IPR012910">
    <property type="entry name" value="Plug_dom"/>
</dbReference>
<evidence type="ECO:0000256" key="8">
    <source>
        <dbReference type="SAM" id="Phobius"/>
    </source>
</evidence>
<evidence type="ECO:0000256" key="2">
    <source>
        <dbReference type="ARBA" id="ARBA00022448"/>
    </source>
</evidence>
<comment type="similarity">
    <text evidence="7">Belongs to the TonB-dependent receptor family.</text>
</comment>
<organism evidence="10 11">
    <name type="scientific">Spirosoma terrae</name>
    <dbReference type="NCBI Taxonomy" id="1968276"/>
    <lineage>
        <taxon>Bacteria</taxon>
        <taxon>Pseudomonadati</taxon>
        <taxon>Bacteroidota</taxon>
        <taxon>Cytophagia</taxon>
        <taxon>Cytophagales</taxon>
        <taxon>Cytophagaceae</taxon>
        <taxon>Spirosoma</taxon>
    </lineage>
</organism>
<keyword evidence="8" id="KW-1133">Transmembrane helix</keyword>